<feature type="region of interest" description="Disordered" evidence="1">
    <location>
        <begin position="189"/>
        <end position="220"/>
    </location>
</feature>
<feature type="compositionally biased region" description="Polar residues" evidence="1">
    <location>
        <begin position="8"/>
        <end position="20"/>
    </location>
</feature>
<feature type="compositionally biased region" description="Polar residues" evidence="1">
    <location>
        <begin position="143"/>
        <end position="154"/>
    </location>
</feature>
<dbReference type="Proteomes" id="UP000708208">
    <property type="component" value="Unassembled WGS sequence"/>
</dbReference>
<feature type="region of interest" description="Disordered" evidence="1">
    <location>
        <begin position="1"/>
        <end position="98"/>
    </location>
</feature>
<feature type="compositionally biased region" description="Polar residues" evidence="1">
    <location>
        <begin position="189"/>
        <end position="208"/>
    </location>
</feature>
<evidence type="ECO:0000313" key="3">
    <source>
        <dbReference type="Proteomes" id="UP000708208"/>
    </source>
</evidence>
<feature type="compositionally biased region" description="Low complexity" evidence="1">
    <location>
        <begin position="87"/>
        <end position="98"/>
    </location>
</feature>
<comment type="caution">
    <text evidence="2">The sequence shown here is derived from an EMBL/GenBank/DDBJ whole genome shotgun (WGS) entry which is preliminary data.</text>
</comment>
<reference evidence="2" key="1">
    <citation type="submission" date="2021-06" db="EMBL/GenBank/DDBJ databases">
        <authorList>
            <person name="Hodson N. C."/>
            <person name="Mongue J. A."/>
            <person name="Jaron S. K."/>
        </authorList>
    </citation>
    <scope>NUCLEOTIDE SEQUENCE</scope>
</reference>
<organism evidence="2 3">
    <name type="scientific">Allacma fusca</name>
    <dbReference type="NCBI Taxonomy" id="39272"/>
    <lineage>
        <taxon>Eukaryota</taxon>
        <taxon>Metazoa</taxon>
        <taxon>Ecdysozoa</taxon>
        <taxon>Arthropoda</taxon>
        <taxon>Hexapoda</taxon>
        <taxon>Collembola</taxon>
        <taxon>Symphypleona</taxon>
        <taxon>Sminthuridae</taxon>
        <taxon>Allacma</taxon>
    </lineage>
</organism>
<name>A0A8J2PDW7_9HEXA</name>
<proteinExistence type="predicted"/>
<protein>
    <submittedName>
        <fullName evidence="2">Uncharacterized protein</fullName>
    </submittedName>
</protein>
<feature type="compositionally biased region" description="Basic and acidic residues" evidence="1">
    <location>
        <begin position="155"/>
        <end position="164"/>
    </location>
</feature>
<dbReference type="EMBL" id="CAJVCH010410757">
    <property type="protein sequence ID" value="CAG7818068.1"/>
    <property type="molecule type" value="Genomic_DNA"/>
</dbReference>
<sequence length="282" mass="30675">MSLPYPSNHASLKYSRSASDSTRRCSAAREDLIDMSDDDYQQIPIRKGSSSIATRSQSAPPRRPPKSSAPAPTSTQVRVYVHEEPRSVSSRSSPAPMSKSMEEAYLYGFVQERPIREVSSLGRVKSSHHGHTNNVNRERKPQSCESLISFGSNSKDSRKSSVDFDRRSVVTIRRAGSRSNLAARQHSWEGSSALVGTNGKQSLSTPQLSPDEFEGSSRSSLVPSVSMGNIAGKGAGIFDDDLEGGALHKAESFEGHEEAVRSIVAAVQETRTLQRKMHGGNN</sequence>
<evidence type="ECO:0000313" key="2">
    <source>
        <dbReference type="EMBL" id="CAG7818068.1"/>
    </source>
</evidence>
<dbReference type="AlphaFoldDB" id="A0A8J2PDW7"/>
<feature type="compositionally biased region" description="Basic and acidic residues" evidence="1">
    <location>
        <begin position="21"/>
        <end position="32"/>
    </location>
</feature>
<gene>
    <name evidence="2" type="ORF">AFUS01_LOCUS28600</name>
</gene>
<accession>A0A8J2PDW7</accession>
<evidence type="ECO:0000256" key="1">
    <source>
        <dbReference type="SAM" id="MobiDB-lite"/>
    </source>
</evidence>
<feature type="compositionally biased region" description="Low complexity" evidence="1">
    <location>
        <begin position="53"/>
        <end position="75"/>
    </location>
</feature>
<keyword evidence="3" id="KW-1185">Reference proteome</keyword>
<dbReference type="OrthoDB" id="6734639at2759"/>
<feature type="region of interest" description="Disordered" evidence="1">
    <location>
        <begin position="121"/>
        <end position="164"/>
    </location>
</feature>